<gene>
    <name evidence="1" type="ORF">LTRI10_LOCUS21296</name>
</gene>
<dbReference type="AlphaFoldDB" id="A0AAV2E1K0"/>
<dbReference type="EMBL" id="OZ034817">
    <property type="protein sequence ID" value="CAL1379801.1"/>
    <property type="molecule type" value="Genomic_DNA"/>
</dbReference>
<reference evidence="1 2" key="1">
    <citation type="submission" date="2024-04" db="EMBL/GenBank/DDBJ databases">
        <authorList>
            <person name="Fracassetti M."/>
        </authorList>
    </citation>
    <scope>NUCLEOTIDE SEQUENCE [LARGE SCALE GENOMIC DNA]</scope>
</reference>
<organism evidence="1 2">
    <name type="scientific">Linum trigynum</name>
    <dbReference type="NCBI Taxonomy" id="586398"/>
    <lineage>
        <taxon>Eukaryota</taxon>
        <taxon>Viridiplantae</taxon>
        <taxon>Streptophyta</taxon>
        <taxon>Embryophyta</taxon>
        <taxon>Tracheophyta</taxon>
        <taxon>Spermatophyta</taxon>
        <taxon>Magnoliopsida</taxon>
        <taxon>eudicotyledons</taxon>
        <taxon>Gunneridae</taxon>
        <taxon>Pentapetalae</taxon>
        <taxon>rosids</taxon>
        <taxon>fabids</taxon>
        <taxon>Malpighiales</taxon>
        <taxon>Linaceae</taxon>
        <taxon>Linum</taxon>
    </lineage>
</organism>
<accession>A0AAV2E1K0</accession>
<protein>
    <submittedName>
        <fullName evidence="1">Uncharacterized protein</fullName>
    </submittedName>
</protein>
<name>A0AAV2E1K0_9ROSI</name>
<proteinExistence type="predicted"/>
<evidence type="ECO:0000313" key="2">
    <source>
        <dbReference type="Proteomes" id="UP001497516"/>
    </source>
</evidence>
<dbReference type="Proteomes" id="UP001497516">
    <property type="component" value="Chromosome 4"/>
</dbReference>
<keyword evidence="2" id="KW-1185">Reference proteome</keyword>
<sequence length="110" mass="11648">MIYQSLPSTNGFTAALPLLSGTKLEYPQAPCVSPTLRHPSAARLWFSMKSSCPPISPYLLSTLLAGLHSLHVVMVVVGGQLHILPRVSSLDALLVSPPASITSSMGNHSQ</sequence>
<evidence type="ECO:0000313" key="1">
    <source>
        <dbReference type="EMBL" id="CAL1379801.1"/>
    </source>
</evidence>